<dbReference type="GO" id="GO:0005886">
    <property type="term" value="C:plasma membrane"/>
    <property type="evidence" value="ECO:0007669"/>
    <property type="project" value="UniProtKB-SubCell"/>
</dbReference>
<dbReference type="Pfam" id="PF09721">
    <property type="entry name" value="Exosortase_EpsH"/>
    <property type="match status" value="1"/>
</dbReference>
<keyword evidence="5" id="KW-0378">Hydrolase</keyword>
<evidence type="ECO:0000256" key="7">
    <source>
        <dbReference type="ARBA" id="ARBA00023136"/>
    </source>
</evidence>
<dbReference type="GO" id="GO:0008233">
    <property type="term" value="F:peptidase activity"/>
    <property type="evidence" value="ECO:0007669"/>
    <property type="project" value="UniProtKB-KW"/>
</dbReference>
<evidence type="ECO:0000256" key="6">
    <source>
        <dbReference type="ARBA" id="ARBA00022989"/>
    </source>
</evidence>
<dbReference type="AlphaFoldDB" id="A0A1F6N4R3"/>
<keyword evidence="2" id="KW-1003">Cell membrane</keyword>
<feature type="transmembrane region" description="Helical" evidence="8">
    <location>
        <begin position="246"/>
        <end position="272"/>
    </location>
</feature>
<feature type="transmembrane region" description="Helical" evidence="8">
    <location>
        <begin position="116"/>
        <end position="135"/>
    </location>
</feature>
<evidence type="ECO:0000313" key="9">
    <source>
        <dbReference type="EMBL" id="OGH78872.1"/>
    </source>
</evidence>
<feature type="transmembrane region" description="Helical" evidence="8">
    <location>
        <begin position="84"/>
        <end position="104"/>
    </location>
</feature>
<dbReference type="NCBIfam" id="TIGR04178">
    <property type="entry name" value="exo_archaeo"/>
    <property type="match status" value="1"/>
</dbReference>
<evidence type="ECO:0000256" key="8">
    <source>
        <dbReference type="SAM" id="Phobius"/>
    </source>
</evidence>
<keyword evidence="6 8" id="KW-1133">Transmembrane helix</keyword>
<feature type="transmembrane region" description="Helical" evidence="8">
    <location>
        <begin position="55"/>
        <end position="72"/>
    </location>
</feature>
<feature type="transmembrane region" description="Helical" evidence="8">
    <location>
        <begin position="20"/>
        <end position="40"/>
    </location>
</feature>
<comment type="subcellular location">
    <subcellularLocation>
        <location evidence="1">Cell membrane</location>
        <topology evidence="1">Multi-pass membrane protein</topology>
    </subcellularLocation>
</comment>
<evidence type="ECO:0000313" key="10">
    <source>
        <dbReference type="Proteomes" id="UP000177040"/>
    </source>
</evidence>
<feature type="transmembrane region" description="Helical" evidence="8">
    <location>
        <begin position="213"/>
        <end position="234"/>
    </location>
</feature>
<dbReference type="InterPro" id="IPR026392">
    <property type="entry name" value="Exo/Archaeosortase_dom"/>
</dbReference>
<keyword evidence="7 8" id="KW-0472">Membrane</keyword>
<organism evidence="9 10">
    <name type="scientific">Candidatus Magasanikbacteria bacterium RIFCSPLOWO2_01_FULL_40_15</name>
    <dbReference type="NCBI Taxonomy" id="1798686"/>
    <lineage>
        <taxon>Bacteria</taxon>
        <taxon>Candidatus Magasanikiibacteriota</taxon>
    </lineage>
</organism>
<sequence>MKFIEIDWNTLKQNHLSQIVIRIMLFCILYTVNRFAFNFIVEKSIYYKIIFNDGFLRYIGFVILAIVLALSAKKIRSIKYFKQNKIETIFCVGLLLFIYTHLPWIFSFGQKEIDRYAIYLITIFVTHVLIFLAIFGTHFAGRFKFELIFSTLIIFPLFCAFLLTDYIWPYLSGGTIFLLGIVLPWLHVPYSIEPNTYHVIIKEFDIYIGAPCAGIYSMTAFTTLYSIAVLMLILHHKIYIIRSIVLFILGLLATYILNTIRVLLILLVGAYYSPEFAIQAFHSGIGSLLFLLLFIGYIYKLIPLLIIPVQTK</sequence>
<proteinExistence type="predicted"/>
<feature type="transmembrane region" description="Helical" evidence="8">
    <location>
        <begin position="147"/>
        <end position="168"/>
    </location>
</feature>
<dbReference type="GO" id="GO:0006508">
    <property type="term" value="P:proteolysis"/>
    <property type="evidence" value="ECO:0007669"/>
    <property type="project" value="UniProtKB-KW"/>
</dbReference>
<evidence type="ECO:0008006" key="11">
    <source>
        <dbReference type="Google" id="ProtNLM"/>
    </source>
</evidence>
<evidence type="ECO:0000256" key="2">
    <source>
        <dbReference type="ARBA" id="ARBA00022475"/>
    </source>
</evidence>
<accession>A0A1F6N4R3</accession>
<keyword evidence="4 8" id="KW-0812">Transmembrane</keyword>
<evidence type="ECO:0000256" key="5">
    <source>
        <dbReference type="ARBA" id="ARBA00022801"/>
    </source>
</evidence>
<keyword evidence="3" id="KW-0645">Protease</keyword>
<evidence type="ECO:0000256" key="3">
    <source>
        <dbReference type="ARBA" id="ARBA00022670"/>
    </source>
</evidence>
<feature type="transmembrane region" description="Helical" evidence="8">
    <location>
        <begin position="284"/>
        <end position="307"/>
    </location>
</feature>
<comment type="caution">
    <text evidence="9">The sequence shown here is derived from an EMBL/GenBank/DDBJ whole genome shotgun (WGS) entry which is preliminary data.</text>
</comment>
<protein>
    <recommendedName>
        <fullName evidence="11">Exosortase</fullName>
    </recommendedName>
</protein>
<dbReference type="EMBL" id="MFQH01000001">
    <property type="protein sequence ID" value="OGH78872.1"/>
    <property type="molecule type" value="Genomic_DNA"/>
</dbReference>
<dbReference type="Proteomes" id="UP000177040">
    <property type="component" value="Unassembled WGS sequence"/>
</dbReference>
<gene>
    <name evidence="9" type="ORF">A2983_00885</name>
</gene>
<evidence type="ECO:0000256" key="1">
    <source>
        <dbReference type="ARBA" id="ARBA00004651"/>
    </source>
</evidence>
<dbReference type="InterPro" id="IPR019127">
    <property type="entry name" value="Exosortase"/>
</dbReference>
<name>A0A1F6N4R3_9BACT</name>
<evidence type="ECO:0000256" key="4">
    <source>
        <dbReference type="ARBA" id="ARBA00022692"/>
    </source>
</evidence>
<reference evidence="9 10" key="1">
    <citation type="journal article" date="2016" name="Nat. Commun.">
        <title>Thousands of microbial genomes shed light on interconnected biogeochemical processes in an aquifer system.</title>
        <authorList>
            <person name="Anantharaman K."/>
            <person name="Brown C.T."/>
            <person name="Hug L.A."/>
            <person name="Sharon I."/>
            <person name="Castelle C.J."/>
            <person name="Probst A.J."/>
            <person name="Thomas B.C."/>
            <person name="Singh A."/>
            <person name="Wilkins M.J."/>
            <person name="Karaoz U."/>
            <person name="Brodie E.L."/>
            <person name="Williams K.H."/>
            <person name="Hubbard S.S."/>
            <person name="Banfield J.F."/>
        </authorList>
    </citation>
    <scope>NUCLEOTIDE SEQUENCE [LARGE SCALE GENOMIC DNA]</scope>
</reference>